<dbReference type="Proteomes" id="UP000199310">
    <property type="component" value="Unassembled WGS sequence"/>
</dbReference>
<dbReference type="OrthoDB" id="659723at2"/>
<keyword evidence="3" id="KW-1185">Reference proteome</keyword>
<dbReference type="AlphaFoldDB" id="A0A1I0QXK8"/>
<dbReference type="STRING" id="29529.SAMN04488122_1875"/>
<feature type="signal peptide" evidence="1">
    <location>
        <begin position="1"/>
        <end position="18"/>
    </location>
</feature>
<feature type="chain" id="PRO_5011658010" evidence="1">
    <location>
        <begin position="19"/>
        <end position="189"/>
    </location>
</feature>
<keyword evidence="1" id="KW-0732">Signal</keyword>
<dbReference type="RefSeq" id="WP_089893536.1">
    <property type="nucleotide sequence ID" value="NZ_FOJG01000001.1"/>
</dbReference>
<accession>A0A1I0QXK8</accession>
<dbReference type="EMBL" id="FOJG01000001">
    <property type="protein sequence ID" value="SEW32556.1"/>
    <property type="molecule type" value="Genomic_DNA"/>
</dbReference>
<protein>
    <submittedName>
        <fullName evidence="2">Uncharacterized protein</fullName>
    </submittedName>
</protein>
<proteinExistence type="predicted"/>
<organism evidence="2 3">
    <name type="scientific">Chitinophaga arvensicola</name>
    <dbReference type="NCBI Taxonomy" id="29529"/>
    <lineage>
        <taxon>Bacteria</taxon>
        <taxon>Pseudomonadati</taxon>
        <taxon>Bacteroidota</taxon>
        <taxon>Chitinophagia</taxon>
        <taxon>Chitinophagales</taxon>
        <taxon>Chitinophagaceae</taxon>
        <taxon>Chitinophaga</taxon>
    </lineage>
</organism>
<sequence length="189" mass="21709">MRYLGTLWLLLFLLPAYAQTKADSISQVFPKIIVLNDKQEILLSFDSNRKAFEVPSIGTLDGPVSIKTHLDQVAAELGFIYSSFRMGGLFTYIFPNRYRTFIRPYFVVKFKGYKDGHALRDSSCKWFPVSAAIKMIPYPASALIVQDIIKHPRNVRAATFEEYGYTNPLDTSKIRFRQLEDFYNLDASL</sequence>
<reference evidence="3" key="1">
    <citation type="submission" date="2016-10" db="EMBL/GenBank/DDBJ databases">
        <authorList>
            <person name="Varghese N."/>
            <person name="Submissions S."/>
        </authorList>
    </citation>
    <scope>NUCLEOTIDE SEQUENCE [LARGE SCALE GENOMIC DNA]</scope>
    <source>
        <strain evidence="3">DSM 3695</strain>
    </source>
</reference>
<evidence type="ECO:0000256" key="1">
    <source>
        <dbReference type="SAM" id="SignalP"/>
    </source>
</evidence>
<evidence type="ECO:0000313" key="2">
    <source>
        <dbReference type="EMBL" id="SEW32556.1"/>
    </source>
</evidence>
<name>A0A1I0QXK8_9BACT</name>
<evidence type="ECO:0000313" key="3">
    <source>
        <dbReference type="Proteomes" id="UP000199310"/>
    </source>
</evidence>
<gene>
    <name evidence="2" type="ORF">SAMN04488122_1875</name>
</gene>